<feature type="transmembrane region" description="Helical" evidence="1">
    <location>
        <begin position="113"/>
        <end position="131"/>
    </location>
</feature>
<protein>
    <submittedName>
        <fullName evidence="2">DUF3100 domain-containing protein</fullName>
    </submittedName>
</protein>
<dbReference type="GeneID" id="90545624"/>
<accession>A0A1I2L1A9</accession>
<evidence type="ECO:0000313" key="4">
    <source>
        <dbReference type="Proteomes" id="UP000182135"/>
    </source>
</evidence>
<dbReference type="Pfam" id="PF11299">
    <property type="entry name" value="DUF3100"/>
    <property type="match status" value="1"/>
</dbReference>
<dbReference type="InterPro" id="IPR021450">
    <property type="entry name" value="DUF3100"/>
</dbReference>
<feature type="transmembrane region" description="Helical" evidence="1">
    <location>
        <begin position="228"/>
        <end position="252"/>
    </location>
</feature>
<dbReference type="EMBL" id="FOOE01000007">
    <property type="protein sequence ID" value="SFF70936.1"/>
    <property type="molecule type" value="Genomic_DNA"/>
</dbReference>
<feature type="transmembrane region" description="Helical" evidence="1">
    <location>
        <begin position="166"/>
        <end position="190"/>
    </location>
</feature>
<dbReference type="RefSeq" id="WP_074845142.1">
    <property type="nucleotide sequence ID" value="NZ_BAAACD010000007.1"/>
</dbReference>
<evidence type="ECO:0000313" key="3">
    <source>
        <dbReference type="EMBL" id="SFF70936.1"/>
    </source>
</evidence>
<dbReference type="STRING" id="1529.SAMN04487885_107107"/>
<reference evidence="2 5" key="2">
    <citation type="submission" date="2018-03" db="EMBL/GenBank/DDBJ databases">
        <title>The uncultured portion of the human microbiome is neutrally assembled.</title>
        <authorList>
            <person name="Jeraldo P."/>
            <person name="Boardman L."/>
            <person name="White B.A."/>
            <person name="Nelson H."/>
            <person name="Goldenfeld N."/>
            <person name="Chia N."/>
        </authorList>
    </citation>
    <scope>NUCLEOTIDE SEQUENCE [LARGE SCALE GENOMIC DNA]</scope>
    <source>
        <strain evidence="2">CIM:MAG 903</strain>
    </source>
</reference>
<feature type="transmembrane region" description="Helical" evidence="1">
    <location>
        <begin position="43"/>
        <end position="63"/>
    </location>
</feature>
<sequence length="286" mass="29930">MKRNTGSINCLIAAIIICLIAEAMGPLQFTVFGIPVKIMTMIWAIMLGIALSPQLLGKVIPAVKKFITEKEIKIAPYLLSLTLYPLGIMFGISAGPKVGIVLEAGPALLFQEAGNVMTMLIALPLGVLLGLGRSAVGGTFSLCRDTALGIIGDKYGLNSREGMGTLGTYISGSVFGAIVFSLLAPIGLGIGLHPYALAMASGMGSASMMSAATAALSGAADPMFAEQILAYSATSGMITAVTGVYVEMFVALPLANFYYKKVAPPIEKLRDKLFSKKEDRKKANIA</sequence>
<dbReference type="Proteomes" id="UP000182135">
    <property type="component" value="Unassembled WGS sequence"/>
</dbReference>
<keyword evidence="4" id="KW-1185">Reference proteome</keyword>
<dbReference type="eggNOG" id="ENOG5033TP5">
    <property type="taxonomic scope" value="Bacteria"/>
</dbReference>
<evidence type="ECO:0000256" key="1">
    <source>
        <dbReference type="SAM" id="Phobius"/>
    </source>
</evidence>
<dbReference type="OrthoDB" id="5451070at2"/>
<evidence type="ECO:0000313" key="2">
    <source>
        <dbReference type="EMBL" id="PWL53385.1"/>
    </source>
</evidence>
<dbReference type="Proteomes" id="UP000246114">
    <property type="component" value="Unassembled WGS sequence"/>
</dbReference>
<dbReference type="AlphaFoldDB" id="A0A1I2L1A9"/>
<keyword evidence="1" id="KW-0812">Transmembrane</keyword>
<gene>
    <name evidence="2" type="ORF">DBY38_07760</name>
    <name evidence="3" type="ORF">SAMN04487885_107107</name>
</gene>
<keyword evidence="1" id="KW-1133">Transmembrane helix</keyword>
<evidence type="ECO:0000313" key="5">
    <source>
        <dbReference type="Proteomes" id="UP000246114"/>
    </source>
</evidence>
<keyword evidence="1" id="KW-0472">Membrane</keyword>
<name>A0A1I2L1A9_9CLOT</name>
<feature type="transmembrane region" description="Helical" evidence="1">
    <location>
        <begin position="75"/>
        <end position="93"/>
    </location>
</feature>
<dbReference type="EMBL" id="QAMZ01000037">
    <property type="protein sequence ID" value="PWL53385.1"/>
    <property type="molecule type" value="Genomic_DNA"/>
</dbReference>
<reference evidence="3 4" key="1">
    <citation type="submission" date="2016-10" db="EMBL/GenBank/DDBJ databases">
        <authorList>
            <person name="de Groot N.N."/>
        </authorList>
    </citation>
    <scope>NUCLEOTIDE SEQUENCE [LARGE SCALE GENOMIC DNA]</scope>
    <source>
        <strain evidence="3 4">NLAE-zl-G419</strain>
    </source>
</reference>
<proteinExistence type="predicted"/>
<organism evidence="3 4">
    <name type="scientific">Clostridium cadaveris</name>
    <dbReference type="NCBI Taxonomy" id="1529"/>
    <lineage>
        <taxon>Bacteria</taxon>
        <taxon>Bacillati</taxon>
        <taxon>Bacillota</taxon>
        <taxon>Clostridia</taxon>
        <taxon>Eubacteriales</taxon>
        <taxon>Clostridiaceae</taxon>
        <taxon>Clostridium</taxon>
    </lineage>
</organism>